<evidence type="ECO:0000313" key="2">
    <source>
        <dbReference type="Proteomes" id="UP000321805"/>
    </source>
</evidence>
<name>A0A5B8U5Q0_9ACTN</name>
<evidence type="ECO:0000313" key="1">
    <source>
        <dbReference type="EMBL" id="QEC48261.1"/>
    </source>
</evidence>
<gene>
    <name evidence="1" type="ORF">FSW04_12250</name>
</gene>
<reference evidence="1 2" key="1">
    <citation type="journal article" date="2018" name="J. Microbiol.">
        <title>Baekduia soli gen. nov., sp. nov., a novel bacterium isolated from the soil of Baekdu Mountain and proposal of a novel family name, Baekduiaceae fam. nov.</title>
        <authorList>
            <person name="An D.S."/>
            <person name="Siddiqi M.Z."/>
            <person name="Kim K.H."/>
            <person name="Yu H.S."/>
            <person name="Im W.T."/>
        </authorList>
    </citation>
    <scope>NUCLEOTIDE SEQUENCE [LARGE SCALE GENOMIC DNA]</scope>
    <source>
        <strain evidence="1 2">BR7-21</strain>
    </source>
</reference>
<protein>
    <submittedName>
        <fullName evidence="1">Uncharacterized protein</fullName>
    </submittedName>
</protein>
<dbReference type="Proteomes" id="UP000321805">
    <property type="component" value="Chromosome"/>
</dbReference>
<dbReference type="RefSeq" id="WP_146919601.1">
    <property type="nucleotide sequence ID" value="NZ_CP042430.1"/>
</dbReference>
<dbReference type="AlphaFoldDB" id="A0A5B8U5Q0"/>
<dbReference type="OrthoDB" id="4630055at2"/>
<accession>A0A5B8U5Q0</accession>
<organism evidence="1 2">
    <name type="scientific">Baekduia soli</name>
    <dbReference type="NCBI Taxonomy" id="496014"/>
    <lineage>
        <taxon>Bacteria</taxon>
        <taxon>Bacillati</taxon>
        <taxon>Actinomycetota</taxon>
        <taxon>Thermoleophilia</taxon>
        <taxon>Solirubrobacterales</taxon>
        <taxon>Baekduiaceae</taxon>
        <taxon>Baekduia</taxon>
    </lineage>
</organism>
<dbReference type="EMBL" id="CP042430">
    <property type="protein sequence ID" value="QEC48261.1"/>
    <property type="molecule type" value="Genomic_DNA"/>
</dbReference>
<proteinExistence type="predicted"/>
<dbReference type="KEGG" id="bsol:FSW04_12250"/>
<sequence>MAIVRMRCSIILCADEVSGALVVRRAGAVGRLLAFCRRDRLDRALAAGTPPESGVALALRAQALTAHDQRVALRSSVETLVLMAGRPAPWASRWAILSARRLDRVAGELQRLAAALSDPGPIDVCGLARVRLLLVDGCGPLYRSAADPVDDLREAIELAIVGLQVQSSSDDRRRSR</sequence>
<keyword evidence="2" id="KW-1185">Reference proteome</keyword>